<organism evidence="1 2">
    <name type="scientific">Vaccinium darrowii</name>
    <dbReference type="NCBI Taxonomy" id="229202"/>
    <lineage>
        <taxon>Eukaryota</taxon>
        <taxon>Viridiplantae</taxon>
        <taxon>Streptophyta</taxon>
        <taxon>Embryophyta</taxon>
        <taxon>Tracheophyta</taxon>
        <taxon>Spermatophyta</taxon>
        <taxon>Magnoliopsida</taxon>
        <taxon>eudicotyledons</taxon>
        <taxon>Gunneridae</taxon>
        <taxon>Pentapetalae</taxon>
        <taxon>asterids</taxon>
        <taxon>Ericales</taxon>
        <taxon>Ericaceae</taxon>
        <taxon>Vaccinioideae</taxon>
        <taxon>Vaccinieae</taxon>
        <taxon>Vaccinium</taxon>
    </lineage>
</organism>
<dbReference type="Proteomes" id="UP000828048">
    <property type="component" value="Chromosome 5"/>
</dbReference>
<evidence type="ECO:0000313" key="1">
    <source>
        <dbReference type="EMBL" id="KAH7847655.1"/>
    </source>
</evidence>
<comment type="caution">
    <text evidence="1">The sequence shown here is derived from an EMBL/GenBank/DDBJ whole genome shotgun (WGS) entry which is preliminary data.</text>
</comment>
<reference evidence="1 2" key="1">
    <citation type="journal article" date="2021" name="Hortic Res">
        <title>High-quality reference genome and annotation aids understanding of berry development for evergreen blueberry (Vaccinium darrowii).</title>
        <authorList>
            <person name="Yu J."/>
            <person name="Hulse-Kemp A.M."/>
            <person name="Babiker E."/>
            <person name="Staton M."/>
        </authorList>
    </citation>
    <scope>NUCLEOTIDE SEQUENCE [LARGE SCALE GENOMIC DNA]</scope>
    <source>
        <strain evidence="2">cv. NJ 8807/NJ 8810</strain>
        <tissue evidence="1">Young leaf</tissue>
    </source>
</reference>
<dbReference type="EMBL" id="CM037155">
    <property type="protein sequence ID" value="KAH7847655.1"/>
    <property type="molecule type" value="Genomic_DNA"/>
</dbReference>
<sequence>MDHNPLCACGKVGSFIISVGKTTKTGKALVHTTASEYRTLIRPRGFGPTSSSVGSVHEAYDASMLHALSAYYQDPIVASSLKTWALEVLCYYESFPNPTVRLNATPRKFLTSTKWERIIEILKESITSPPPAASGVSVNPLIEPQENPTFSAVKKIGKKTEDLETKTRKLMEEGVAPNAVRVCTICNVVCNSDLVFAHHNVGKKHALKLLMIGT</sequence>
<evidence type="ECO:0000313" key="2">
    <source>
        <dbReference type="Proteomes" id="UP000828048"/>
    </source>
</evidence>
<protein>
    <submittedName>
        <fullName evidence="1">Uncharacterized protein</fullName>
    </submittedName>
</protein>
<proteinExistence type="predicted"/>
<accession>A0ACB7Y3Q8</accession>
<gene>
    <name evidence="1" type="ORF">Vadar_028662</name>
</gene>
<name>A0ACB7Y3Q8_9ERIC</name>
<keyword evidence="2" id="KW-1185">Reference proteome</keyword>